<evidence type="ECO:0000256" key="1">
    <source>
        <dbReference type="SAM" id="MobiDB-lite"/>
    </source>
</evidence>
<dbReference type="VEuPathDB" id="FungiDB:LEMA_P027360.1"/>
<evidence type="ECO:0000313" key="3">
    <source>
        <dbReference type="Proteomes" id="UP000002668"/>
    </source>
</evidence>
<dbReference type="HOGENOM" id="CLU_1283448_0_0_1"/>
<dbReference type="Proteomes" id="UP000002668">
    <property type="component" value="Genome"/>
</dbReference>
<dbReference type="PANTHER" id="PTHR38790:SF4">
    <property type="entry name" value="2EXR DOMAIN-CONTAINING PROTEIN"/>
    <property type="match status" value="1"/>
</dbReference>
<gene>
    <name evidence="2" type="ORF">LEMA_P027360.1</name>
</gene>
<protein>
    <submittedName>
        <fullName evidence="2">Predicted protein</fullName>
    </submittedName>
</protein>
<dbReference type="PANTHER" id="PTHR38790">
    <property type="entry name" value="2EXR DOMAIN-CONTAINING PROTEIN-RELATED"/>
    <property type="match status" value="1"/>
</dbReference>
<accession>E4ZVF8</accession>
<organism evidence="3">
    <name type="scientific">Leptosphaeria maculans (strain JN3 / isolate v23.1.3 / race Av1-4-5-6-7-8)</name>
    <name type="common">Blackleg fungus</name>
    <name type="synonym">Phoma lingam</name>
    <dbReference type="NCBI Taxonomy" id="985895"/>
    <lineage>
        <taxon>Eukaryota</taxon>
        <taxon>Fungi</taxon>
        <taxon>Dikarya</taxon>
        <taxon>Ascomycota</taxon>
        <taxon>Pezizomycotina</taxon>
        <taxon>Dothideomycetes</taxon>
        <taxon>Pleosporomycetidae</taxon>
        <taxon>Pleosporales</taxon>
        <taxon>Pleosporineae</taxon>
        <taxon>Leptosphaeriaceae</taxon>
        <taxon>Plenodomus</taxon>
        <taxon>Plenodomus lingam/Leptosphaeria maculans species complex</taxon>
    </lineage>
</organism>
<reference evidence="3" key="1">
    <citation type="journal article" date="2011" name="Nat. Commun.">
        <title>Effector diversification within compartments of the Leptosphaeria maculans genome affected by Repeat-Induced Point mutations.</title>
        <authorList>
            <person name="Rouxel T."/>
            <person name="Grandaubert J."/>
            <person name="Hane J.K."/>
            <person name="Hoede C."/>
            <person name="van de Wouw A.P."/>
            <person name="Couloux A."/>
            <person name="Dominguez V."/>
            <person name="Anthouard V."/>
            <person name="Bally P."/>
            <person name="Bourras S."/>
            <person name="Cozijnsen A.J."/>
            <person name="Ciuffetti L.M."/>
            <person name="Degrave A."/>
            <person name="Dilmaghani A."/>
            <person name="Duret L."/>
            <person name="Fudal I."/>
            <person name="Goodwin S.B."/>
            <person name="Gout L."/>
            <person name="Glaser N."/>
            <person name="Linglin J."/>
            <person name="Kema G.H.J."/>
            <person name="Lapalu N."/>
            <person name="Lawrence C.B."/>
            <person name="May K."/>
            <person name="Meyer M."/>
            <person name="Ollivier B."/>
            <person name="Poulain J."/>
            <person name="Schoch C.L."/>
            <person name="Simon A."/>
            <person name="Spatafora J.W."/>
            <person name="Stachowiak A."/>
            <person name="Turgeon B.G."/>
            <person name="Tyler B.M."/>
            <person name="Vincent D."/>
            <person name="Weissenbach J."/>
            <person name="Amselem J."/>
            <person name="Quesneville H."/>
            <person name="Oliver R.P."/>
            <person name="Wincker P."/>
            <person name="Balesdent M.-H."/>
            <person name="Howlett B.J."/>
        </authorList>
    </citation>
    <scope>NUCLEOTIDE SEQUENCE [LARGE SCALE GENOMIC DNA]</scope>
    <source>
        <strain evidence="3">JN3 / isolate v23.1.3 / race Av1-4-5-6-7-8</strain>
    </source>
</reference>
<dbReference type="InParanoid" id="E4ZVF8"/>
<dbReference type="EMBL" id="FP929127">
    <property type="protein sequence ID" value="CBX95584.1"/>
    <property type="molecule type" value="Genomic_DNA"/>
</dbReference>
<dbReference type="eggNOG" id="ENOG502T67X">
    <property type="taxonomic scope" value="Eukaryota"/>
</dbReference>
<proteinExistence type="predicted"/>
<sequence>MTICEDTPSSSPITSKPPPTLLSLPREIRDEIYAHVIGGHEVSSSGQLIPAAESDDAIFLYTWHDLFTLSLVCHQTHAETKLLAYKLNAFQHAVGQQPANLPAFLTGPVDKDGKNAVRKVFFGAKFCAKRPLAEDVRGLIARLDDLAGLRTVAFRNINIYKEDWPLLEAYAKERRLAVSFEYYNEKGEMWCEAKVSYRKVSNGNPPATYGVVYSN</sequence>
<name>E4ZVF8_LEPMJ</name>
<feature type="region of interest" description="Disordered" evidence="1">
    <location>
        <begin position="1"/>
        <end position="20"/>
    </location>
</feature>
<dbReference type="AlphaFoldDB" id="E4ZVF8"/>
<keyword evidence="3" id="KW-1185">Reference proteome</keyword>
<evidence type="ECO:0000313" key="2">
    <source>
        <dbReference type="EMBL" id="CBX95584.1"/>
    </source>
</evidence>